<proteinExistence type="predicted"/>
<dbReference type="InterPro" id="IPR011009">
    <property type="entry name" value="Kinase-like_dom_sf"/>
</dbReference>
<feature type="domain" description="Protein kinase" evidence="2">
    <location>
        <begin position="1"/>
        <end position="224"/>
    </location>
</feature>
<feature type="compositionally biased region" description="Low complexity" evidence="1">
    <location>
        <begin position="90"/>
        <end position="99"/>
    </location>
</feature>
<name>A0A7S1DEQ9_HEMAN</name>
<feature type="region of interest" description="Disordered" evidence="1">
    <location>
        <begin position="81"/>
        <end position="147"/>
    </location>
</feature>
<feature type="compositionally biased region" description="Polar residues" evidence="1">
    <location>
        <begin position="114"/>
        <end position="131"/>
    </location>
</feature>
<dbReference type="GO" id="GO:0004672">
    <property type="term" value="F:protein kinase activity"/>
    <property type="evidence" value="ECO:0007669"/>
    <property type="project" value="InterPro"/>
</dbReference>
<organism evidence="3">
    <name type="scientific">Hemiselmis andersenii</name>
    <name type="common">Cryptophyte alga</name>
    <dbReference type="NCBI Taxonomy" id="464988"/>
    <lineage>
        <taxon>Eukaryota</taxon>
        <taxon>Cryptophyceae</taxon>
        <taxon>Cryptomonadales</taxon>
        <taxon>Hemiselmidaceae</taxon>
        <taxon>Hemiselmis</taxon>
    </lineage>
</organism>
<evidence type="ECO:0000259" key="2">
    <source>
        <dbReference type="PROSITE" id="PS50011"/>
    </source>
</evidence>
<dbReference type="AlphaFoldDB" id="A0A7S1DEQ9"/>
<dbReference type="EMBL" id="HBFX01000626">
    <property type="protein sequence ID" value="CAD8945837.1"/>
    <property type="molecule type" value="Transcribed_RNA"/>
</dbReference>
<evidence type="ECO:0000256" key="1">
    <source>
        <dbReference type="SAM" id="MobiDB-lite"/>
    </source>
</evidence>
<evidence type="ECO:0000313" key="3">
    <source>
        <dbReference type="EMBL" id="CAD8945837.1"/>
    </source>
</evidence>
<sequence>MRDKGDKFADDTITLWMVGLTRALDHIHQEVGISHNNISMSSILFDDRGVLKLGSFLPRAACLHQAHLRLIAFIKRSSSGASLTRGKSEGCTASATAGNSAGGHRRVAPIAGTRGSSSQNPLNRASSTLQIQDDGEERASDELVTGGEKYSTHEDMWKAGAVLLELCTMMRMSEHSGLGQAVAVANAMGKDAFTTTASLMMTKNLNLRITAEVACYRFLQHPSDLRLRDRIFVRWAHSTKRGVSLGSKATYPEPPNVNLNPLSVTQQTLTHSMVPLQSVQET</sequence>
<protein>
    <recommendedName>
        <fullName evidence="2">Protein kinase domain-containing protein</fullName>
    </recommendedName>
</protein>
<dbReference type="Gene3D" id="1.10.510.10">
    <property type="entry name" value="Transferase(Phosphotransferase) domain 1"/>
    <property type="match status" value="1"/>
</dbReference>
<reference evidence="3" key="1">
    <citation type="submission" date="2021-01" db="EMBL/GenBank/DDBJ databases">
        <authorList>
            <person name="Corre E."/>
            <person name="Pelletier E."/>
            <person name="Niang G."/>
            <person name="Scheremetjew M."/>
            <person name="Finn R."/>
            <person name="Kale V."/>
            <person name="Holt S."/>
            <person name="Cochrane G."/>
            <person name="Meng A."/>
            <person name="Brown T."/>
            <person name="Cohen L."/>
        </authorList>
    </citation>
    <scope>NUCLEOTIDE SEQUENCE</scope>
    <source>
        <strain evidence="3">CCMP644</strain>
    </source>
</reference>
<dbReference type="InterPro" id="IPR000719">
    <property type="entry name" value="Prot_kinase_dom"/>
</dbReference>
<dbReference type="PROSITE" id="PS50011">
    <property type="entry name" value="PROTEIN_KINASE_DOM"/>
    <property type="match status" value="1"/>
</dbReference>
<accession>A0A7S1DEQ9</accession>
<dbReference type="GO" id="GO:0005524">
    <property type="term" value="F:ATP binding"/>
    <property type="evidence" value="ECO:0007669"/>
    <property type="project" value="InterPro"/>
</dbReference>
<dbReference type="SUPFAM" id="SSF56112">
    <property type="entry name" value="Protein kinase-like (PK-like)"/>
    <property type="match status" value="1"/>
</dbReference>
<gene>
    <name evidence="3" type="ORF">HAND00432_LOCUS354</name>
</gene>